<comment type="caution">
    <text evidence="1">The sequence shown here is derived from an EMBL/GenBank/DDBJ whole genome shotgun (WGS) entry which is preliminary data.</text>
</comment>
<name>A0A1V1NYH8_9BACT</name>
<sequence length="221" mass="25841">MNIAFIATGKQYDEIKEYAKNTDKKYWGAIQKGKQIWNYVEFGFSCKSWDFFLRAIYTHLTNEGGQLLLEFARPDNIILTNIGINKKIMEYCPEDQREYWLNLETIIKGHHQNGADELAHRGFKDFGFEQLPFKGFAANTALYYCMVICFFVFETFKEDALSEIISINSYATTIRRKLVDFAAKITRKSHQIIMKVPHSIMETYKIDKIWDKCQNPIPITA</sequence>
<evidence type="ECO:0008006" key="3">
    <source>
        <dbReference type="Google" id="ProtNLM"/>
    </source>
</evidence>
<gene>
    <name evidence="1" type="ORF">OMM_05026</name>
</gene>
<accession>A0A1V1NYH8</accession>
<dbReference type="Proteomes" id="UP000189670">
    <property type="component" value="Unassembled WGS sequence"/>
</dbReference>
<dbReference type="EMBL" id="ATBP01001273">
    <property type="protein sequence ID" value="ETR67657.1"/>
    <property type="molecule type" value="Genomic_DNA"/>
</dbReference>
<reference evidence="2" key="1">
    <citation type="submission" date="2012-11" db="EMBL/GenBank/DDBJ databases">
        <authorList>
            <person name="Lucero-Rivera Y.E."/>
            <person name="Tovar-Ramirez D."/>
        </authorList>
    </citation>
    <scope>NUCLEOTIDE SEQUENCE [LARGE SCALE GENOMIC DNA]</scope>
    <source>
        <strain evidence="2">Araruama</strain>
    </source>
</reference>
<organism evidence="1 2">
    <name type="scientific">Candidatus Magnetoglobus multicellularis str. Araruama</name>
    <dbReference type="NCBI Taxonomy" id="890399"/>
    <lineage>
        <taxon>Bacteria</taxon>
        <taxon>Pseudomonadati</taxon>
        <taxon>Thermodesulfobacteriota</taxon>
        <taxon>Desulfobacteria</taxon>
        <taxon>Desulfobacterales</taxon>
        <taxon>Desulfobacteraceae</taxon>
        <taxon>Candidatus Magnetoglobus</taxon>
    </lineage>
</organism>
<proteinExistence type="predicted"/>
<dbReference type="AlphaFoldDB" id="A0A1V1NYH8"/>
<evidence type="ECO:0000313" key="2">
    <source>
        <dbReference type="Proteomes" id="UP000189670"/>
    </source>
</evidence>
<protein>
    <recommendedName>
        <fullName evidence="3">Transposase DDE domain-containing protein</fullName>
    </recommendedName>
</protein>
<evidence type="ECO:0000313" key="1">
    <source>
        <dbReference type="EMBL" id="ETR67657.1"/>
    </source>
</evidence>